<dbReference type="AlphaFoldDB" id="A0A1C0A880"/>
<reference evidence="1 2" key="2">
    <citation type="submission" date="2016-08" db="EMBL/GenBank/DDBJ databases">
        <title>Orenia metallireducens sp. nov. strain Z6, a Novel Metal-reducing Firmicute from the Deep Subsurface.</title>
        <authorList>
            <person name="Maxim B.I."/>
            <person name="Kenneth K."/>
            <person name="Flynn T.M."/>
            <person name="Oloughlin E.J."/>
            <person name="Locke R.A."/>
            <person name="Weber J.R."/>
            <person name="Egan S.M."/>
            <person name="Mackie R.I."/>
            <person name="Cann I.K."/>
        </authorList>
    </citation>
    <scope>NUCLEOTIDE SEQUENCE [LARGE SCALE GENOMIC DNA]</scope>
    <source>
        <strain evidence="1 2">Z6</strain>
    </source>
</reference>
<evidence type="ECO:0008006" key="3">
    <source>
        <dbReference type="Google" id="ProtNLM"/>
    </source>
</evidence>
<protein>
    <recommendedName>
        <fullName evidence="3">ArnR1-like winged helix-turn-helix domain-containing protein</fullName>
    </recommendedName>
</protein>
<name>A0A1C0A880_9FIRM</name>
<dbReference type="OrthoDB" id="2112453at2"/>
<dbReference type="RefSeq" id="WP_068718286.1">
    <property type="nucleotide sequence ID" value="NZ_LWDV01000009.1"/>
</dbReference>
<reference evidence="2" key="1">
    <citation type="submission" date="2016-07" db="EMBL/GenBank/DDBJ databases">
        <authorList>
            <person name="Florea S."/>
            <person name="Webb J.S."/>
            <person name="Jaromczyk J."/>
            <person name="Schardl C.L."/>
        </authorList>
    </citation>
    <scope>NUCLEOTIDE SEQUENCE [LARGE SCALE GENOMIC DNA]</scope>
    <source>
        <strain evidence="2">Z6</strain>
    </source>
</reference>
<sequence>MNSFTSTFSSINESKILKCLYFSYQPNYIYRMKEKGFNKIDLLRTLEKALEHGLVQIDLHEYNSDKNIVCLTSKGKRYVESMLKDNVV</sequence>
<dbReference type="EMBL" id="LWDV01000009">
    <property type="protein sequence ID" value="OCL26447.1"/>
    <property type="molecule type" value="Genomic_DNA"/>
</dbReference>
<accession>A0A1C0A880</accession>
<evidence type="ECO:0000313" key="1">
    <source>
        <dbReference type="EMBL" id="OCL26447.1"/>
    </source>
</evidence>
<proteinExistence type="predicted"/>
<keyword evidence="2" id="KW-1185">Reference proteome</keyword>
<comment type="caution">
    <text evidence="1">The sequence shown here is derived from an EMBL/GenBank/DDBJ whole genome shotgun (WGS) entry which is preliminary data.</text>
</comment>
<evidence type="ECO:0000313" key="2">
    <source>
        <dbReference type="Proteomes" id="UP000093514"/>
    </source>
</evidence>
<organism evidence="1 2">
    <name type="scientific">Orenia metallireducens</name>
    <dbReference type="NCBI Taxonomy" id="1413210"/>
    <lineage>
        <taxon>Bacteria</taxon>
        <taxon>Bacillati</taxon>
        <taxon>Bacillota</taxon>
        <taxon>Clostridia</taxon>
        <taxon>Halanaerobiales</taxon>
        <taxon>Halobacteroidaceae</taxon>
        <taxon>Orenia</taxon>
    </lineage>
</organism>
<dbReference type="Proteomes" id="UP000093514">
    <property type="component" value="Unassembled WGS sequence"/>
</dbReference>
<gene>
    <name evidence="1" type="ORF">U472_10625</name>
</gene>